<dbReference type="GO" id="GO:0005684">
    <property type="term" value="C:U2-type spliceosomal complex"/>
    <property type="evidence" value="ECO:0007669"/>
    <property type="project" value="TreeGrafter"/>
</dbReference>
<name>A0AAW1XGR8_RUBAR</name>
<gene>
    <name evidence="3" type="ORF">M0R45_022795</name>
</gene>
<feature type="region of interest" description="Disordered" evidence="2">
    <location>
        <begin position="1"/>
        <end position="290"/>
    </location>
</feature>
<feature type="compositionally biased region" description="Basic and acidic residues" evidence="2">
    <location>
        <begin position="7"/>
        <end position="24"/>
    </location>
</feature>
<organism evidence="3 4">
    <name type="scientific">Rubus argutus</name>
    <name type="common">Southern blackberry</name>
    <dbReference type="NCBI Taxonomy" id="59490"/>
    <lineage>
        <taxon>Eukaryota</taxon>
        <taxon>Viridiplantae</taxon>
        <taxon>Streptophyta</taxon>
        <taxon>Embryophyta</taxon>
        <taxon>Tracheophyta</taxon>
        <taxon>Spermatophyta</taxon>
        <taxon>Magnoliopsida</taxon>
        <taxon>eudicotyledons</taxon>
        <taxon>Gunneridae</taxon>
        <taxon>Pentapetalae</taxon>
        <taxon>rosids</taxon>
        <taxon>fabids</taxon>
        <taxon>Rosales</taxon>
        <taxon>Rosaceae</taxon>
        <taxon>Rosoideae</taxon>
        <taxon>Rosoideae incertae sedis</taxon>
        <taxon>Rubus</taxon>
    </lineage>
</organism>
<evidence type="ECO:0000256" key="2">
    <source>
        <dbReference type="SAM" id="MobiDB-lite"/>
    </source>
</evidence>
<proteinExistence type="inferred from homology"/>
<dbReference type="PANTHER" id="PTHR31809:SF0">
    <property type="entry name" value="BUD13 HOMOLOG"/>
    <property type="match status" value="1"/>
</dbReference>
<keyword evidence="4" id="KW-1185">Reference proteome</keyword>
<evidence type="ECO:0008006" key="5">
    <source>
        <dbReference type="Google" id="ProtNLM"/>
    </source>
</evidence>
<comment type="caution">
    <text evidence="3">The sequence shown here is derived from an EMBL/GenBank/DDBJ whole genome shotgun (WGS) entry which is preliminary data.</text>
</comment>
<sequence length="437" mass="50188">MAPSTKSLKEYLKRYEANNEDETKKKRKKKQKSKTEAKGVIVVDEDPVWHKPVNVEDEDDNNSAEEEDKPLVDEDIEIKRMKRLELLRARRPFDAISEDGSGWVRLPLPKRSDSEDVDLLPPRKRYHSPSPEPGMTSHGSDLSPQRKSRNNVDADLSPPRKSRNNVDADLSPPRKSRNNGDADLSPPRKSRNNVDADLSPPRKNLSPPRKKKQASPGPFKEKPKSGLISGRDISDEISKTKRAERSRFEQMDPSETGREAVPVYRDKKTGERISKEELLKSQKKRDEKPKEIKLEWGKGLAQKREAEAKLEELEREKEKPFARTRDDPELDKMMKERIRWGDPMAHLVKKKYPEPVLSNLGDSEKMKESGFIIPQEVPNHSWLKRGLDAAPNRYGIKPGRHWDGVDRSNGFEKGLFKRTNEKQATQAEAYLWSVADM</sequence>
<protein>
    <recommendedName>
        <fullName evidence="5">BUD13 homolog</fullName>
    </recommendedName>
</protein>
<evidence type="ECO:0000313" key="4">
    <source>
        <dbReference type="Proteomes" id="UP001457282"/>
    </source>
</evidence>
<comment type="similarity">
    <text evidence="1">Belongs to the CWC26 family.</text>
</comment>
<dbReference type="PANTHER" id="PTHR31809">
    <property type="entry name" value="BUD13 HOMOLOG"/>
    <property type="match status" value="1"/>
</dbReference>
<dbReference type="AlphaFoldDB" id="A0AAW1XGR8"/>
<accession>A0AAW1XGR8</accession>
<feature type="compositionally biased region" description="Basic and acidic residues" evidence="2">
    <location>
        <begin position="69"/>
        <end position="93"/>
    </location>
</feature>
<evidence type="ECO:0000313" key="3">
    <source>
        <dbReference type="EMBL" id="KAK9935707.1"/>
    </source>
</evidence>
<dbReference type="GO" id="GO:0000398">
    <property type="term" value="P:mRNA splicing, via spliceosome"/>
    <property type="evidence" value="ECO:0007669"/>
    <property type="project" value="TreeGrafter"/>
</dbReference>
<evidence type="ECO:0000256" key="1">
    <source>
        <dbReference type="ARBA" id="ARBA00011069"/>
    </source>
</evidence>
<feature type="region of interest" description="Disordered" evidence="2">
    <location>
        <begin position="307"/>
        <end position="330"/>
    </location>
</feature>
<dbReference type="EMBL" id="JBEDUW010000004">
    <property type="protein sequence ID" value="KAK9935707.1"/>
    <property type="molecule type" value="Genomic_DNA"/>
</dbReference>
<dbReference type="GO" id="GO:0070274">
    <property type="term" value="C:RES complex"/>
    <property type="evidence" value="ECO:0007669"/>
    <property type="project" value="TreeGrafter"/>
</dbReference>
<feature type="compositionally biased region" description="Basic and acidic residues" evidence="2">
    <location>
        <begin position="232"/>
        <end position="290"/>
    </location>
</feature>
<dbReference type="GO" id="GO:0003723">
    <property type="term" value="F:RNA binding"/>
    <property type="evidence" value="ECO:0007669"/>
    <property type="project" value="TreeGrafter"/>
</dbReference>
<dbReference type="Pfam" id="PF09736">
    <property type="entry name" value="Bud13"/>
    <property type="match status" value="1"/>
</dbReference>
<reference evidence="3 4" key="1">
    <citation type="journal article" date="2023" name="G3 (Bethesda)">
        <title>A chromosome-length genome assembly and annotation of blackberry (Rubus argutus, cv. 'Hillquist').</title>
        <authorList>
            <person name="Bruna T."/>
            <person name="Aryal R."/>
            <person name="Dudchenko O."/>
            <person name="Sargent D.J."/>
            <person name="Mead D."/>
            <person name="Buti M."/>
            <person name="Cavallini A."/>
            <person name="Hytonen T."/>
            <person name="Andres J."/>
            <person name="Pham M."/>
            <person name="Weisz D."/>
            <person name="Mascagni F."/>
            <person name="Usai G."/>
            <person name="Natali L."/>
            <person name="Bassil N."/>
            <person name="Fernandez G.E."/>
            <person name="Lomsadze A."/>
            <person name="Armour M."/>
            <person name="Olukolu B."/>
            <person name="Poorten T."/>
            <person name="Britton C."/>
            <person name="Davik J."/>
            <person name="Ashrafi H."/>
            <person name="Aiden E.L."/>
            <person name="Borodovsky M."/>
            <person name="Worthington M."/>
        </authorList>
    </citation>
    <scope>NUCLEOTIDE SEQUENCE [LARGE SCALE GENOMIC DNA]</scope>
    <source>
        <strain evidence="3">PI 553951</strain>
    </source>
</reference>
<feature type="compositionally biased region" description="Acidic residues" evidence="2">
    <location>
        <begin position="55"/>
        <end position="68"/>
    </location>
</feature>
<dbReference type="Proteomes" id="UP001457282">
    <property type="component" value="Unassembled WGS sequence"/>
</dbReference>
<dbReference type="InterPro" id="IPR051112">
    <property type="entry name" value="CWC26_splicing_factor"/>
</dbReference>
<dbReference type="InterPro" id="IPR018609">
    <property type="entry name" value="Bud13"/>
</dbReference>